<dbReference type="Proteomes" id="UP000069443">
    <property type="component" value="Unassembled WGS sequence"/>
</dbReference>
<evidence type="ECO:0000313" key="1">
    <source>
        <dbReference type="EMBL" id="GAS97497.1"/>
    </source>
</evidence>
<protein>
    <submittedName>
        <fullName evidence="1">Cof family hydrolase</fullName>
    </submittedName>
</protein>
<accession>A0A100WFT9</accession>
<dbReference type="NCBIfam" id="TIGR01484">
    <property type="entry name" value="HAD-SF-IIB"/>
    <property type="match status" value="1"/>
</dbReference>
<dbReference type="AlphaFoldDB" id="A0A100WFT9"/>
<keyword evidence="1" id="KW-0378">Hydrolase</keyword>
<organism evidence="1 2">
    <name type="scientific">Mycolicibacterium canariasense</name>
    <name type="common">Mycobacterium canariasense</name>
    <dbReference type="NCBI Taxonomy" id="228230"/>
    <lineage>
        <taxon>Bacteria</taxon>
        <taxon>Bacillati</taxon>
        <taxon>Actinomycetota</taxon>
        <taxon>Actinomycetes</taxon>
        <taxon>Mycobacteriales</taxon>
        <taxon>Mycobacteriaceae</taxon>
        <taxon>Mycolicibacterium</taxon>
    </lineage>
</organism>
<dbReference type="STRING" id="228230.RMCC_4463"/>
<name>A0A100WFT9_MYCCR</name>
<dbReference type="GO" id="GO:0005829">
    <property type="term" value="C:cytosol"/>
    <property type="evidence" value="ECO:0007669"/>
    <property type="project" value="TreeGrafter"/>
</dbReference>
<sequence length="273" mass="28267">MIFASGRPQMVALDIDGTLHSASDTNPDAHETISSATRAAVRAVVGSGTHLVLCTGRLSPATLPFLRELDICAGFAICSNGAVLIDAGTGRVVEQVIFDLRDPIAILRTRLPGAVFVAERPGLGVLATDRVDDADMHFGLVELVGDDELAAASTTRLAVHWPGRSGSALAAALANVDIPGVRCCCYSDEPLADLTAAGVSKAAMLERLRANLGVLASETLAVGDGVNDLEMLAWAAHGVAMGHSPAQVRAAADQVCPPGIEDGLAIALSQWFR</sequence>
<dbReference type="EMBL" id="BCSY01000074">
    <property type="protein sequence ID" value="GAS97497.1"/>
    <property type="molecule type" value="Genomic_DNA"/>
</dbReference>
<dbReference type="PANTHER" id="PTHR10000:SF8">
    <property type="entry name" value="HAD SUPERFAMILY HYDROLASE-LIKE, TYPE 3"/>
    <property type="match status" value="1"/>
</dbReference>
<dbReference type="InterPro" id="IPR006379">
    <property type="entry name" value="HAD-SF_hydro_IIB"/>
</dbReference>
<keyword evidence="2" id="KW-1185">Reference proteome</keyword>
<dbReference type="SUPFAM" id="SSF56784">
    <property type="entry name" value="HAD-like"/>
    <property type="match status" value="1"/>
</dbReference>
<reference evidence="2" key="1">
    <citation type="journal article" date="2016" name="Genome Announc.">
        <title>Draft Genome Sequences of Five Rapidly Growing Mycobacterium Species, M. thermoresistibile, M. fortuitum subsp. acetamidolyticum, M. canariasense, M. brisbanense, and M. novocastrense.</title>
        <authorList>
            <person name="Katahira K."/>
            <person name="Ogura Y."/>
            <person name="Gotoh Y."/>
            <person name="Hayashi T."/>
        </authorList>
    </citation>
    <scope>NUCLEOTIDE SEQUENCE [LARGE SCALE GENOMIC DNA]</scope>
    <source>
        <strain evidence="2">JCM15298</strain>
    </source>
</reference>
<dbReference type="InterPro" id="IPR036412">
    <property type="entry name" value="HAD-like_sf"/>
</dbReference>
<dbReference type="GO" id="GO:0000287">
    <property type="term" value="F:magnesium ion binding"/>
    <property type="evidence" value="ECO:0007669"/>
    <property type="project" value="TreeGrafter"/>
</dbReference>
<dbReference type="Pfam" id="PF08282">
    <property type="entry name" value="Hydrolase_3"/>
    <property type="match status" value="2"/>
</dbReference>
<dbReference type="PROSITE" id="PS01229">
    <property type="entry name" value="COF_2"/>
    <property type="match status" value="1"/>
</dbReference>
<reference evidence="2" key="2">
    <citation type="submission" date="2016-02" db="EMBL/GenBank/DDBJ databases">
        <title>Draft genome sequence of five rapidly growing Mycobacterium species.</title>
        <authorList>
            <person name="Katahira K."/>
            <person name="Gotou Y."/>
            <person name="Iida K."/>
            <person name="Ogura Y."/>
            <person name="Hayashi T."/>
        </authorList>
    </citation>
    <scope>NUCLEOTIDE SEQUENCE [LARGE SCALE GENOMIC DNA]</scope>
    <source>
        <strain evidence="2">JCM15298</strain>
    </source>
</reference>
<dbReference type="PANTHER" id="PTHR10000">
    <property type="entry name" value="PHOSPHOSERINE PHOSPHATASE"/>
    <property type="match status" value="1"/>
</dbReference>
<gene>
    <name evidence="1" type="ORF">RMCC_4463</name>
</gene>
<dbReference type="InterPro" id="IPR023214">
    <property type="entry name" value="HAD_sf"/>
</dbReference>
<evidence type="ECO:0000313" key="2">
    <source>
        <dbReference type="Proteomes" id="UP000069443"/>
    </source>
</evidence>
<proteinExistence type="predicted"/>
<dbReference type="Gene3D" id="3.30.1240.10">
    <property type="match status" value="1"/>
</dbReference>
<dbReference type="Gene3D" id="3.40.50.1000">
    <property type="entry name" value="HAD superfamily/HAD-like"/>
    <property type="match status" value="1"/>
</dbReference>
<dbReference type="GO" id="GO:0016791">
    <property type="term" value="F:phosphatase activity"/>
    <property type="evidence" value="ECO:0007669"/>
    <property type="project" value="TreeGrafter"/>
</dbReference>
<comment type="caution">
    <text evidence="1">The sequence shown here is derived from an EMBL/GenBank/DDBJ whole genome shotgun (WGS) entry which is preliminary data.</text>
</comment>